<dbReference type="InterPro" id="IPR023997">
    <property type="entry name" value="TonB-dep_OMP_SusC/RagA_CS"/>
</dbReference>
<dbReference type="Proteomes" id="UP000306918">
    <property type="component" value="Unassembled WGS sequence"/>
</dbReference>
<dbReference type="InterPro" id="IPR037066">
    <property type="entry name" value="Plug_dom_sf"/>
</dbReference>
<comment type="subcellular location">
    <subcellularLocation>
        <location evidence="1 7">Cell outer membrane</location>
        <topology evidence="1 7">Multi-pass membrane protein</topology>
    </subcellularLocation>
</comment>
<dbReference type="Gene3D" id="2.60.40.1120">
    <property type="entry name" value="Carboxypeptidase-like, regulatory domain"/>
    <property type="match status" value="1"/>
</dbReference>
<dbReference type="Pfam" id="PF13715">
    <property type="entry name" value="CarbopepD_reg_2"/>
    <property type="match status" value="1"/>
</dbReference>
<evidence type="ECO:0000313" key="10">
    <source>
        <dbReference type="EMBL" id="THU40773.1"/>
    </source>
</evidence>
<keyword evidence="4 7" id="KW-0812">Transmembrane</keyword>
<dbReference type="NCBIfam" id="TIGR04056">
    <property type="entry name" value="OMP_RagA_SusC"/>
    <property type="match status" value="1"/>
</dbReference>
<dbReference type="AlphaFoldDB" id="A0A4S8HYC4"/>
<dbReference type="SUPFAM" id="SSF56935">
    <property type="entry name" value="Porins"/>
    <property type="match status" value="1"/>
</dbReference>
<evidence type="ECO:0000313" key="11">
    <source>
        <dbReference type="Proteomes" id="UP000306918"/>
    </source>
</evidence>
<dbReference type="InterPro" id="IPR023996">
    <property type="entry name" value="TonB-dep_OMP_SusC/RagA"/>
</dbReference>
<reference evidence="10 11" key="1">
    <citation type="submission" date="2019-04" db="EMBL/GenBank/DDBJ databases">
        <title>Niastella caeni sp. nov., isolated from activated sludge.</title>
        <authorList>
            <person name="Sheng M."/>
        </authorList>
    </citation>
    <scope>NUCLEOTIDE SEQUENCE [LARGE SCALE GENOMIC DNA]</scope>
    <source>
        <strain evidence="10 11">HX-2-15</strain>
    </source>
</reference>
<keyword evidence="8" id="KW-0732">Signal</keyword>
<evidence type="ECO:0000256" key="8">
    <source>
        <dbReference type="SAM" id="SignalP"/>
    </source>
</evidence>
<keyword evidence="5 7" id="KW-0472">Membrane</keyword>
<organism evidence="10 11">
    <name type="scientific">Niastella caeni</name>
    <dbReference type="NCBI Taxonomy" id="2569763"/>
    <lineage>
        <taxon>Bacteria</taxon>
        <taxon>Pseudomonadati</taxon>
        <taxon>Bacteroidota</taxon>
        <taxon>Chitinophagia</taxon>
        <taxon>Chitinophagales</taxon>
        <taxon>Chitinophagaceae</taxon>
        <taxon>Niastella</taxon>
    </lineage>
</organism>
<dbReference type="NCBIfam" id="TIGR04057">
    <property type="entry name" value="SusC_RagA_signa"/>
    <property type="match status" value="1"/>
</dbReference>
<proteinExistence type="inferred from homology"/>
<dbReference type="InterPro" id="IPR039426">
    <property type="entry name" value="TonB-dep_rcpt-like"/>
</dbReference>
<keyword evidence="11" id="KW-1185">Reference proteome</keyword>
<dbReference type="InterPro" id="IPR008969">
    <property type="entry name" value="CarboxyPept-like_regulatory"/>
</dbReference>
<dbReference type="Gene3D" id="2.40.170.20">
    <property type="entry name" value="TonB-dependent receptor, beta-barrel domain"/>
    <property type="match status" value="1"/>
</dbReference>
<dbReference type="InterPro" id="IPR012910">
    <property type="entry name" value="Plug_dom"/>
</dbReference>
<feature type="signal peptide" evidence="8">
    <location>
        <begin position="1"/>
        <end position="20"/>
    </location>
</feature>
<protein>
    <submittedName>
        <fullName evidence="10">SusC/RagA family TonB-linked outer membrane protein</fullName>
    </submittedName>
</protein>
<dbReference type="InterPro" id="IPR036942">
    <property type="entry name" value="Beta-barrel_TonB_sf"/>
</dbReference>
<keyword evidence="3 7" id="KW-1134">Transmembrane beta strand</keyword>
<dbReference type="EMBL" id="STFF01000001">
    <property type="protein sequence ID" value="THU40773.1"/>
    <property type="molecule type" value="Genomic_DNA"/>
</dbReference>
<evidence type="ECO:0000256" key="6">
    <source>
        <dbReference type="ARBA" id="ARBA00023237"/>
    </source>
</evidence>
<evidence type="ECO:0000256" key="3">
    <source>
        <dbReference type="ARBA" id="ARBA00022452"/>
    </source>
</evidence>
<evidence type="ECO:0000256" key="5">
    <source>
        <dbReference type="ARBA" id="ARBA00023136"/>
    </source>
</evidence>
<keyword evidence="2 7" id="KW-0813">Transport</keyword>
<evidence type="ECO:0000259" key="9">
    <source>
        <dbReference type="Pfam" id="PF07715"/>
    </source>
</evidence>
<comment type="caution">
    <text evidence="10">The sequence shown here is derived from an EMBL/GenBank/DDBJ whole genome shotgun (WGS) entry which is preliminary data.</text>
</comment>
<name>A0A4S8HYC4_9BACT</name>
<feature type="domain" description="TonB-dependent receptor plug" evidence="9">
    <location>
        <begin position="115"/>
        <end position="241"/>
    </location>
</feature>
<evidence type="ECO:0000256" key="7">
    <source>
        <dbReference type="PROSITE-ProRule" id="PRU01360"/>
    </source>
</evidence>
<dbReference type="GO" id="GO:0009279">
    <property type="term" value="C:cell outer membrane"/>
    <property type="evidence" value="ECO:0007669"/>
    <property type="project" value="UniProtKB-SubCell"/>
</dbReference>
<evidence type="ECO:0000256" key="4">
    <source>
        <dbReference type="ARBA" id="ARBA00022692"/>
    </source>
</evidence>
<dbReference type="Gene3D" id="2.170.130.10">
    <property type="entry name" value="TonB-dependent receptor, plug domain"/>
    <property type="match status" value="1"/>
</dbReference>
<gene>
    <name evidence="10" type="ORF">FAM09_01280</name>
</gene>
<feature type="chain" id="PRO_5020692368" evidence="8">
    <location>
        <begin position="21"/>
        <end position="1048"/>
    </location>
</feature>
<dbReference type="OrthoDB" id="9768177at2"/>
<dbReference type="RefSeq" id="WP_136575265.1">
    <property type="nucleotide sequence ID" value="NZ_STFF01000001.1"/>
</dbReference>
<evidence type="ECO:0000256" key="1">
    <source>
        <dbReference type="ARBA" id="ARBA00004571"/>
    </source>
</evidence>
<keyword evidence="6 7" id="KW-0998">Cell outer membrane</keyword>
<sequence>MMKKIFLSGVLLCLLFYAHAQQVIIITGVVTDPGNAPIPNASVKIRGTDKGTTTNDKGFFSIQTSINAVLEISSVGYAAQTVKITSDKQLSLKLAESNSNLAETVIIGYQKVTRKKNTAAVSSISGRELANLPASSFDQLLQGRLSGVNVQNFSGAPGASPSVSVRGSSLLSSAYDENNVLNSPLYVVDGVPQPTETYVGPGTGTGLNYLGGVNPNDIESIDVLKDASAAAIYGSRAANGVILITTKKGRTGAPKVILSGYAGIVQRPKLRDVTLGVEERRAKLAILQQQLDYNQERGLPALITDSLNPAFNGNTDWQDMFYQSGNVKSADLSLSGASEGGASYRFSTNYYDEKGIIKATGFKRYTMRLNLGARTLGGKLEINPIINFSRTDKARGNGDGNSPISLGASNMPSSLFNLDPNKKAFLLGQYDDNLDKNISNQFNFTLNLSYAISNHLRITSLTSYIYKNSRRDLNATNELRNGNGNSSYTFSDNEINIMSSNYLSYVNTFGKHNLSVVGGQEFTYAQYQNTTASGYGGASDQIQVVQGFQQLKIGAYSDYQAYGLLSYYGRLAYDFNGKYLLSGSVRTDGSSRFGENNKWGFFPSVSAAWILTEESWMKNVANTFSMIKFRASLGTSGSLPKENYLQYNLYNVNAGGFNGNGGAGTYNAITAITPNFYNGAAQKGLSWEKSKQWNIGADIEVLNGKYSGSLDFYNKENSFGLFSVILPVTSGYDVAKTNSIGVRNAGVELTLAANFLPQQSQLKWFSRFNIAYNKNKIMNLPNGGRDLVLSGDRFDKSHILSVGSPINAFYLYKTLGVYPTDKDVPINPYTGTRFRNPNGEYRAGDFQFADLDGDYLIDVFNDGLNPDKMPIGDPNPKITGGFTNNFSWKNFSLGVFCTFTFDRDVLNLFKADRFSNSTDGDPYNNFVRFSIPDLNKINIWRESGDNAQYAKYDLGTYRYYYTSAQTFFLEKGDYFRIKSVTLGYELPHNFLSRFKIDRFKVFGVVDNLAIFQRSDDLPDAEAVNSYGEYNGAGYPIPKKFTLGLEVQF</sequence>
<comment type="similarity">
    <text evidence="7">Belongs to the TonB-dependent receptor family.</text>
</comment>
<accession>A0A4S8HYC4</accession>
<dbReference type="PROSITE" id="PS52016">
    <property type="entry name" value="TONB_DEPENDENT_REC_3"/>
    <property type="match status" value="1"/>
</dbReference>
<evidence type="ECO:0000256" key="2">
    <source>
        <dbReference type="ARBA" id="ARBA00022448"/>
    </source>
</evidence>
<dbReference type="SUPFAM" id="SSF49464">
    <property type="entry name" value="Carboxypeptidase regulatory domain-like"/>
    <property type="match status" value="1"/>
</dbReference>
<dbReference type="Pfam" id="PF07715">
    <property type="entry name" value="Plug"/>
    <property type="match status" value="1"/>
</dbReference>